<reference evidence="3 4" key="1">
    <citation type="submission" date="2017-09" db="EMBL/GenBank/DDBJ databases">
        <title>Depth-based differentiation of microbial function through sediment-hosted aquifers and enrichment of novel symbionts in the deep terrestrial subsurface.</title>
        <authorList>
            <person name="Probst A.J."/>
            <person name="Ladd B."/>
            <person name="Jarett J.K."/>
            <person name="Geller-Mcgrath D.E."/>
            <person name="Sieber C.M."/>
            <person name="Emerson J.B."/>
            <person name="Anantharaman K."/>
            <person name="Thomas B.C."/>
            <person name="Malmstrom R."/>
            <person name="Stieglmeier M."/>
            <person name="Klingl A."/>
            <person name="Woyke T."/>
            <person name="Ryan C.M."/>
            <person name="Banfield J.F."/>
        </authorList>
    </citation>
    <scope>NUCLEOTIDE SEQUENCE [LARGE SCALE GENOMIC DNA]</scope>
    <source>
        <strain evidence="3">CG11_big_fil_rev_8_21_14_0_20_42_13</strain>
    </source>
</reference>
<dbReference type="Proteomes" id="UP000229641">
    <property type="component" value="Unassembled WGS sequence"/>
</dbReference>
<dbReference type="PANTHER" id="PTHR30244">
    <property type="entry name" value="TRANSAMINASE"/>
    <property type="match status" value="1"/>
</dbReference>
<keyword evidence="3" id="KW-0032">Aminotransferase</keyword>
<dbReference type="InterPro" id="IPR000653">
    <property type="entry name" value="DegT/StrS_aminotransferase"/>
</dbReference>
<protein>
    <submittedName>
        <fullName evidence="3">Aminotransferase DegT</fullName>
    </submittedName>
</protein>
<keyword evidence="2" id="KW-0663">Pyridoxal phosphate</keyword>
<evidence type="ECO:0000313" key="3">
    <source>
        <dbReference type="EMBL" id="PIQ89656.1"/>
    </source>
</evidence>
<dbReference type="InterPro" id="IPR015424">
    <property type="entry name" value="PyrdxlP-dep_Trfase"/>
</dbReference>
<dbReference type="CDD" id="cd00616">
    <property type="entry name" value="AHBA_syn"/>
    <property type="match status" value="1"/>
</dbReference>
<dbReference type="Pfam" id="PF01041">
    <property type="entry name" value="DegT_DnrJ_EryC1"/>
    <property type="match status" value="1"/>
</dbReference>
<name>A0A2H0LZ51_9BACT</name>
<dbReference type="Gene3D" id="3.40.640.10">
    <property type="entry name" value="Type I PLP-dependent aspartate aminotransferase-like (Major domain)"/>
    <property type="match status" value="1"/>
</dbReference>
<dbReference type="AlphaFoldDB" id="A0A2H0LZ51"/>
<evidence type="ECO:0000256" key="1">
    <source>
        <dbReference type="ARBA" id="ARBA00037999"/>
    </source>
</evidence>
<organism evidence="3 4">
    <name type="scientific">Candidatus Ghiorseimicrobium undicola</name>
    <dbReference type="NCBI Taxonomy" id="1974746"/>
    <lineage>
        <taxon>Bacteria</taxon>
        <taxon>Pseudomonadati</taxon>
        <taxon>Candidatus Omnitrophota</taxon>
        <taxon>Candidatus Ghiorseimicrobium</taxon>
    </lineage>
</organism>
<dbReference type="GO" id="GO:0030170">
    <property type="term" value="F:pyridoxal phosphate binding"/>
    <property type="evidence" value="ECO:0007669"/>
    <property type="project" value="TreeGrafter"/>
</dbReference>
<keyword evidence="3" id="KW-0808">Transferase</keyword>
<dbReference type="SUPFAM" id="SSF53383">
    <property type="entry name" value="PLP-dependent transferases"/>
    <property type="match status" value="1"/>
</dbReference>
<evidence type="ECO:0000313" key="4">
    <source>
        <dbReference type="Proteomes" id="UP000229641"/>
    </source>
</evidence>
<accession>A0A2H0LZ51</accession>
<dbReference type="InterPro" id="IPR015422">
    <property type="entry name" value="PyrdxlP-dep_Trfase_small"/>
</dbReference>
<dbReference type="GO" id="GO:0008483">
    <property type="term" value="F:transaminase activity"/>
    <property type="evidence" value="ECO:0007669"/>
    <property type="project" value="UniProtKB-KW"/>
</dbReference>
<sequence length="401" mass="44579">MKKRIPFGTISITDKSKGLIKDILDSNRVSSGRYVRELEKSFARLIGAKEAVAVSSGTDADALALAVLHDFGAKREDEVIVPALSFVATGNSVLQAGFRPVFVDVEKDTLNISPDKIEAAITKKTRAIMPVHLMGKPAEMDSINNIAKRHNLFVVEDAAEAYGAAYKGKNVGTIGDMAAFSLYVAHIITTIEGGMVVSKRTDFAEVLRSLRSHGRACKCESCVLNVSSGYCDKRFQHGDNQDIRFVFERIGFSAKMNELEAAIGLGNLDRYHDILNKRRENLLYMIEKFREFKPYLYTIEESPHEKIGPHAFAIILGEGAKFSRNELVSYLEKQGIDTRNLFLSMPTQCAGFGYLGKKIGDFPNAEYIGNMGLHVGIHQDLNKEDLDYILNTVREFLLKVK</sequence>
<dbReference type="EMBL" id="PCWA01000030">
    <property type="protein sequence ID" value="PIQ89656.1"/>
    <property type="molecule type" value="Genomic_DNA"/>
</dbReference>
<dbReference type="InterPro" id="IPR015421">
    <property type="entry name" value="PyrdxlP-dep_Trfase_major"/>
</dbReference>
<evidence type="ECO:0000256" key="2">
    <source>
        <dbReference type="RuleBase" id="RU004508"/>
    </source>
</evidence>
<comment type="similarity">
    <text evidence="1 2">Belongs to the DegT/DnrJ/EryC1 family.</text>
</comment>
<dbReference type="PIRSF" id="PIRSF000390">
    <property type="entry name" value="PLP_StrS"/>
    <property type="match status" value="1"/>
</dbReference>
<gene>
    <name evidence="3" type="ORF">COV72_02065</name>
</gene>
<comment type="caution">
    <text evidence="3">The sequence shown here is derived from an EMBL/GenBank/DDBJ whole genome shotgun (WGS) entry which is preliminary data.</text>
</comment>
<dbReference type="PANTHER" id="PTHR30244:SF34">
    <property type="entry name" value="DTDP-4-AMINO-4,6-DIDEOXYGALACTOSE TRANSAMINASE"/>
    <property type="match status" value="1"/>
</dbReference>
<dbReference type="GO" id="GO:0000271">
    <property type="term" value="P:polysaccharide biosynthetic process"/>
    <property type="evidence" value="ECO:0007669"/>
    <property type="project" value="TreeGrafter"/>
</dbReference>
<proteinExistence type="inferred from homology"/>
<dbReference type="Gene3D" id="3.90.1150.10">
    <property type="entry name" value="Aspartate Aminotransferase, domain 1"/>
    <property type="match status" value="1"/>
</dbReference>